<keyword evidence="3" id="KW-0238">DNA-binding</keyword>
<keyword evidence="4" id="KW-0804">Transcription</keyword>
<protein>
    <submittedName>
        <fullName evidence="6">LysR family transcriptional regulator</fullName>
    </submittedName>
</protein>
<name>A0A3D9LFB4_9MICC</name>
<dbReference type="RefSeq" id="WP_115932729.1">
    <property type="nucleotide sequence ID" value="NZ_QREH01000001.1"/>
</dbReference>
<dbReference type="GO" id="GO:0003700">
    <property type="term" value="F:DNA-binding transcription factor activity"/>
    <property type="evidence" value="ECO:0007669"/>
    <property type="project" value="InterPro"/>
</dbReference>
<dbReference type="Pfam" id="PF00126">
    <property type="entry name" value="HTH_1"/>
    <property type="match status" value="1"/>
</dbReference>
<accession>A0A3D9LFB4</accession>
<dbReference type="InterPro" id="IPR036390">
    <property type="entry name" value="WH_DNA-bd_sf"/>
</dbReference>
<keyword evidence="7" id="KW-1185">Reference proteome</keyword>
<dbReference type="EMBL" id="QREH01000001">
    <property type="protein sequence ID" value="REE04862.1"/>
    <property type="molecule type" value="Genomic_DNA"/>
</dbReference>
<comment type="caution">
    <text evidence="6">The sequence shown here is derived from an EMBL/GenBank/DDBJ whole genome shotgun (WGS) entry which is preliminary data.</text>
</comment>
<dbReference type="InterPro" id="IPR005119">
    <property type="entry name" value="LysR_subst-bd"/>
</dbReference>
<organism evidence="6 7">
    <name type="scientific">Citricoccus muralis</name>
    <dbReference type="NCBI Taxonomy" id="169134"/>
    <lineage>
        <taxon>Bacteria</taxon>
        <taxon>Bacillati</taxon>
        <taxon>Actinomycetota</taxon>
        <taxon>Actinomycetes</taxon>
        <taxon>Micrococcales</taxon>
        <taxon>Micrococcaceae</taxon>
        <taxon>Citricoccus</taxon>
    </lineage>
</organism>
<feature type="domain" description="HTH lysR-type" evidence="5">
    <location>
        <begin position="2"/>
        <end position="59"/>
    </location>
</feature>
<dbReference type="Proteomes" id="UP000256727">
    <property type="component" value="Unassembled WGS sequence"/>
</dbReference>
<evidence type="ECO:0000259" key="5">
    <source>
        <dbReference type="PROSITE" id="PS50931"/>
    </source>
</evidence>
<dbReference type="Gene3D" id="1.10.10.10">
    <property type="entry name" value="Winged helix-like DNA-binding domain superfamily/Winged helix DNA-binding domain"/>
    <property type="match status" value="1"/>
</dbReference>
<dbReference type="SUPFAM" id="SSF46785">
    <property type="entry name" value="Winged helix' DNA-binding domain"/>
    <property type="match status" value="1"/>
</dbReference>
<evidence type="ECO:0000256" key="2">
    <source>
        <dbReference type="ARBA" id="ARBA00023015"/>
    </source>
</evidence>
<dbReference type="GO" id="GO:0003677">
    <property type="term" value="F:DNA binding"/>
    <property type="evidence" value="ECO:0007669"/>
    <property type="project" value="UniProtKB-KW"/>
</dbReference>
<sequence length="303" mass="31933">MLDLNLIRVFVAVMEEGTLTAAAARLNLTQPSVTHSVNRLRRATGDELFARSGRGVVPTRAARQLYAEVATMPAAADAAVASLADFEPAHAAATFRIAVTDLGQLVFLPRLVPALAATAPGCSLDVVQLDTTTAADLLAAGDLDLAIASARPRGEVHALPLRRDRYVCIARRGRLGPGRPTAEDISRAARVVIRGSTGHTLIEDRMPPPAGGSVAVSSFSAIPALVAGTDLLAFVPEILLAEWFHAWDIEQWPLPYEDTDVTVHAYAAPRPPTSATAWFVPWAVGQLRDLGTTGGAGSGAEEL</sequence>
<reference evidence="6 7" key="1">
    <citation type="submission" date="2018-07" db="EMBL/GenBank/DDBJ databases">
        <title>Sequencing the genomes of 1000 actinobacteria strains.</title>
        <authorList>
            <person name="Klenk H.-P."/>
        </authorList>
    </citation>
    <scope>NUCLEOTIDE SEQUENCE [LARGE SCALE GENOMIC DNA]</scope>
    <source>
        <strain evidence="6 7">DSM 14442</strain>
    </source>
</reference>
<evidence type="ECO:0000313" key="6">
    <source>
        <dbReference type="EMBL" id="REE04862.1"/>
    </source>
</evidence>
<dbReference type="Gene3D" id="3.40.190.10">
    <property type="entry name" value="Periplasmic binding protein-like II"/>
    <property type="match status" value="2"/>
</dbReference>
<dbReference type="PANTHER" id="PTHR30118:SF15">
    <property type="entry name" value="TRANSCRIPTIONAL REGULATORY PROTEIN"/>
    <property type="match status" value="1"/>
</dbReference>
<dbReference type="OrthoDB" id="8717159at2"/>
<dbReference type="AlphaFoldDB" id="A0A3D9LFB4"/>
<dbReference type="InterPro" id="IPR000847">
    <property type="entry name" value="LysR_HTH_N"/>
</dbReference>
<dbReference type="InterPro" id="IPR036388">
    <property type="entry name" value="WH-like_DNA-bd_sf"/>
</dbReference>
<evidence type="ECO:0000256" key="1">
    <source>
        <dbReference type="ARBA" id="ARBA00009437"/>
    </source>
</evidence>
<evidence type="ECO:0000256" key="4">
    <source>
        <dbReference type="ARBA" id="ARBA00023163"/>
    </source>
</evidence>
<comment type="similarity">
    <text evidence="1">Belongs to the LysR transcriptional regulatory family.</text>
</comment>
<dbReference type="PROSITE" id="PS50931">
    <property type="entry name" value="HTH_LYSR"/>
    <property type="match status" value="1"/>
</dbReference>
<evidence type="ECO:0000256" key="3">
    <source>
        <dbReference type="ARBA" id="ARBA00023125"/>
    </source>
</evidence>
<dbReference type="Pfam" id="PF03466">
    <property type="entry name" value="LysR_substrate"/>
    <property type="match status" value="1"/>
</dbReference>
<dbReference type="InterPro" id="IPR050389">
    <property type="entry name" value="LysR-type_TF"/>
</dbReference>
<dbReference type="SUPFAM" id="SSF53850">
    <property type="entry name" value="Periplasmic binding protein-like II"/>
    <property type="match status" value="1"/>
</dbReference>
<keyword evidence="2" id="KW-0805">Transcription regulation</keyword>
<evidence type="ECO:0000313" key="7">
    <source>
        <dbReference type="Proteomes" id="UP000256727"/>
    </source>
</evidence>
<dbReference type="PRINTS" id="PR00039">
    <property type="entry name" value="HTHLYSR"/>
</dbReference>
<gene>
    <name evidence="6" type="ORF">C8E99_2718</name>
</gene>
<proteinExistence type="inferred from homology"/>
<dbReference type="PANTHER" id="PTHR30118">
    <property type="entry name" value="HTH-TYPE TRANSCRIPTIONAL REGULATOR LEUO-RELATED"/>
    <property type="match status" value="1"/>
</dbReference>